<reference evidence="2 3" key="1">
    <citation type="submission" date="2018-06" db="EMBL/GenBank/DDBJ databases">
        <title>Genomic Encyclopedia of Type Strains, Phase IV (KMG-IV): sequencing the most valuable type-strain genomes for metagenomic binning, comparative biology and taxonomic classification.</title>
        <authorList>
            <person name="Goeker M."/>
        </authorList>
    </citation>
    <scope>NUCLEOTIDE SEQUENCE [LARGE SCALE GENOMIC DNA]</scope>
    <source>
        <strain evidence="2 3">DSM 45521</strain>
    </source>
</reference>
<keyword evidence="1" id="KW-0732">Signal</keyword>
<evidence type="ECO:0000313" key="2">
    <source>
        <dbReference type="EMBL" id="PYE15597.1"/>
    </source>
</evidence>
<dbReference type="InterPro" id="IPR015943">
    <property type="entry name" value="WD40/YVTN_repeat-like_dom_sf"/>
</dbReference>
<evidence type="ECO:0000256" key="1">
    <source>
        <dbReference type="SAM" id="SignalP"/>
    </source>
</evidence>
<organism evidence="2 3">
    <name type="scientific">Williamsia limnetica</name>
    <dbReference type="NCBI Taxonomy" id="882452"/>
    <lineage>
        <taxon>Bacteria</taxon>
        <taxon>Bacillati</taxon>
        <taxon>Actinomycetota</taxon>
        <taxon>Actinomycetes</taxon>
        <taxon>Mycobacteriales</taxon>
        <taxon>Nocardiaceae</taxon>
        <taxon>Williamsia</taxon>
    </lineage>
</organism>
<dbReference type="SUPFAM" id="SSF50998">
    <property type="entry name" value="Quinoprotein alcohol dehydrogenase-like"/>
    <property type="match status" value="1"/>
</dbReference>
<dbReference type="AlphaFoldDB" id="A0A318RFZ0"/>
<gene>
    <name evidence="2" type="ORF">DFR67_110263</name>
</gene>
<keyword evidence="3" id="KW-1185">Reference proteome</keyword>
<evidence type="ECO:0000313" key="3">
    <source>
        <dbReference type="Proteomes" id="UP000247591"/>
    </source>
</evidence>
<comment type="caution">
    <text evidence="2">The sequence shown here is derived from an EMBL/GenBank/DDBJ whole genome shotgun (WGS) entry which is preliminary data.</text>
</comment>
<dbReference type="Proteomes" id="UP000247591">
    <property type="component" value="Unassembled WGS sequence"/>
</dbReference>
<proteinExistence type="predicted"/>
<name>A0A318RFZ0_WILLI</name>
<protein>
    <submittedName>
        <fullName evidence="2">Outer membrane protein assembly factor BamB</fullName>
    </submittedName>
</protein>
<sequence>MRRRTTTRALLVLVPLLAVLISSCSDGVDDVRSIPSAGWSSFGGNAQNSNFVYPEVSDELSLSWSRPVGGPISAPLTISGRSSVGVTAGTESGCNTFLFDPRAGRKNFCKNLADGVELNAMLVDQYENIYLGEAGTFFGLTGSGDVRWRFGTIGVPLSAKFAAPGLVLMVSHLGQILLFDSQTGKLAAPGVALRPDADPNQPLYGLGDCVSGGPRCPVQAPPAVDSDRERFYLNYWPEGAIASGVRSYEYAERDGGRDIRESWQTEIPGGVIGPPTLSADRRTVYVFNRLGSIYALDALTGTPKWDYFVDNYGFATMTITPDGLLIPTGVLDSPVRAFKDEGDKAVPVWQRNDLRSVSLSALTNYGTAWTVVREPNEDELTLMELNAADGTTKRSLAIPGSVGFTTGVAVSASGQVATATNLGEVYFYDVPKQQ</sequence>
<dbReference type="EMBL" id="QJSP01000010">
    <property type="protein sequence ID" value="PYE15597.1"/>
    <property type="molecule type" value="Genomic_DNA"/>
</dbReference>
<accession>A0A318RFZ0</accession>
<dbReference type="RefSeq" id="WP_245938023.1">
    <property type="nucleotide sequence ID" value="NZ_QJSP01000010.1"/>
</dbReference>
<dbReference type="InterPro" id="IPR011047">
    <property type="entry name" value="Quinoprotein_ADH-like_sf"/>
</dbReference>
<dbReference type="Gene3D" id="2.130.10.10">
    <property type="entry name" value="YVTN repeat-like/Quinoprotein amine dehydrogenase"/>
    <property type="match status" value="1"/>
</dbReference>
<feature type="chain" id="PRO_5016339002" evidence="1">
    <location>
        <begin position="28"/>
        <end position="434"/>
    </location>
</feature>
<feature type="signal peptide" evidence="1">
    <location>
        <begin position="1"/>
        <end position="27"/>
    </location>
</feature>
<dbReference type="PROSITE" id="PS51257">
    <property type="entry name" value="PROKAR_LIPOPROTEIN"/>
    <property type="match status" value="1"/>
</dbReference>